<reference evidence="1 2" key="1">
    <citation type="submission" date="2024-06" db="EMBL/GenBank/DDBJ databases">
        <authorList>
            <person name="Li F."/>
        </authorList>
    </citation>
    <scope>NUCLEOTIDE SEQUENCE [LARGE SCALE GENOMIC DNA]</scope>
    <source>
        <strain evidence="1 2">GXAS 311</strain>
    </source>
</reference>
<dbReference type="Proteomes" id="UP001548189">
    <property type="component" value="Unassembled WGS sequence"/>
</dbReference>
<sequence>MGSGRMIIDEIKKELLEAENILNTEFSFELAEPNYIRCIELINANSDIKDDVEALIISMFEDKAVSSEPIAYLMYCLRWPRVKTWMEESLRNTPDAIATGAPMEKVIDAYDDDWENKEFYKSI</sequence>
<evidence type="ECO:0000313" key="1">
    <source>
        <dbReference type="EMBL" id="MET1256650.1"/>
    </source>
</evidence>
<keyword evidence="2" id="KW-1185">Reference proteome</keyword>
<dbReference type="EMBL" id="JBEVCJ010000025">
    <property type="protein sequence ID" value="MET1256650.1"/>
    <property type="molecule type" value="Genomic_DNA"/>
</dbReference>
<evidence type="ECO:0000313" key="2">
    <source>
        <dbReference type="Proteomes" id="UP001548189"/>
    </source>
</evidence>
<gene>
    <name evidence="1" type="ORF">ABVT43_16030</name>
</gene>
<accession>A0ABV2BXI5</accession>
<organism evidence="1 2">
    <name type="scientific">Aliikangiella maris</name>
    <dbReference type="NCBI Taxonomy" id="3162458"/>
    <lineage>
        <taxon>Bacteria</taxon>
        <taxon>Pseudomonadati</taxon>
        <taxon>Pseudomonadota</taxon>
        <taxon>Gammaproteobacteria</taxon>
        <taxon>Oceanospirillales</taxon>
        <taxon>Pleioneaceae</taxon>
        <taxon>Aliikangiella</taxon>
    </lineage>
</organism>
<proteinExistence type="predicted"/>
<name>A0ABV2BXI5_9GAMM</name>
<comment type="caution">
    <text evidence="1">The sequence shown here is derived from an EMBL/GenBank/DDBJ whole genome shotgun (WGS) entry which is preliminary data.</text>
</comment>
<dbReference type="RefSeq" id="WP_353897234.1">
    <property type="nucleotide sequence ID" value="NZ_JBEVCJ010000025.1"/>
</dbReference>
<protein>
    <submittedName>
        <fullName evidence="1">Uncharacterized protein</fullName>
    </submittedName>
</protein>